<keyword evidence="1" id="KW-0547">Nucleotide-binding</keyword>
<dbReference type="Gene3D" id="3.40.50.300">
    <property type="entry name" value="P-loop containing nucleotide triphosphate hydrolases"/>
    <property type="match status" value="1"/>
</dbReference>
<organism evidence="4 5">
    <name type="scientific">Desmospora profundinema</name>
    <dbReference type="NCBI Taxonomy" id="1571184"/>
    <lineage>
        <taxon>Bacteria</taxon>
        <taxon>Bacillati</taxon>
        <taxon>Bacillota</taxon>
        <taxon>Bacilli</taxon>
        <taxon>Bacillales</taxon>
        <taxon>Thermoactinomycetaceae</taxon>
        <taxon>Desmospora</taxon>
    </lineage>
</organism>
<proteinExistence type="predicted"/>
<name>A0ABU1IKR1_9BACL</name>
<dbReference type="SMART" id="SM00382">
    <property type="entry name" value="AAA"/>
    <property type="match status" value="1"/>
</dbReference>
<dbReference type="InterPro" id="IPR003593">
    <property type="entry name" value="AAA+_ATPase"/>
</dbReference>
<dbReference type="GO" id="GO:0005524">
    <property type="term" value="F:ATP binding"/>
    <property type="evidence" value="ECO:0007669"/>
    <property type="project" value="UniProtKB-KW"/>
</dbReference>
<dbReference type="PROSITE" id="PS00211">
    <property type="entry name" value="ABC_TRANSPORTER_1"/>
    <property type="match status" value="1"/>
</dbReference>
<dbReference type="Proteomes" id="UP001185012">
    <property type="component" value="Unassembled WGS sequence"/>
</dbReference>
<protein>
    <submittedName>
        <fullName evidence="4">ABC-2 type transport system ATP-binding protein</fullName>
    </submittedName>
</protein>
<evidence type="ECO:0000256" key="1">
    <source>
        <dbReference type="ARBA" id="ARBA00022741"/>
    </source>
</evidence>
<gene>
    <name evidence="4" type="ORF">JOE21_001354</name>
</gene>
<dbReference type="Pfam" id="PF00005">
    <property type="entry name" value="ABC_tran"/>
    <property type="match status" value="1"/>
</dbReference>
<dbReference type="PANTHER" id="PTHR43158:SF10">
    <property type="entry name" value="ABC TRANSPORTER ATP-BINDING PROTEIN YTRB"/>
    <property type="match status" value="1"/>
</dbReference>
<evidence type="ECO:0000256" key="2">
    <source>
        <dbReference type="ARBA" id="ARBA00022840"/>
    </source>
</evidence>
<feature type="domain" description="ABC transporter" evidence="3">
    <location>
        <begin position="2"/>
        <end position="234"/>
    </location>
</feature>
<dbReference type="PANTHER" id="PTHR43158">
    <property type="entry name" value="SKFA PEPTIDE EXPORT ATP-BINDING PROTEIN SKFE"/>
    <property type="match status" value="1"/>
</dbReference>
<dbReference type="RefSeq" id="WP_309863943.1">
    <property type="nucleotide sequence ID" value="NZ_JAVDQG010000003.1"/>
</dbReference>
<keyword evidence="5" id="KW-1185">Reference proteome</keyword>
<reference evidence="4 5" key="1">
    <citation type="submission" date="2023-07" db="EMBL/GenBank/DDBJ databases">
        <title>Genomic Encyclopedia of Type Strains, Phase IV (KMG-IV): sequencing the most valuable type-strain genomes for metagenomic binning, comparative biology and taxonomic classification.</title>
        <authorList>
            <person name="Goeker M."/>
        </authorList>
    </citation>
    <scope>NUCLEOTIDE SEQUENCE [LARGE SCALE GENOMIC DNA]</scope>
    <source>
        <strain evidence="4 5">DSM 45903</strain>
    </source>
</reference>
<evidence type="ECO:0000313" key="4">
    <source>
        <dbReference type="EMBL" id="MDR6225356.1"/>
    </source>
</evidence>
<keyword evidence="2 4" id="KW-0067">ATP-binding</keyword>
<dbReference type="EMBL" id="JAVDQG010000003">
    <property type="protein sequence ID" value="MDR6225356.1"/>
    <property type="molecule type" value="Genomic_DNA"/>
</dbReference>
<dbReference type="InterPro" id="IPR027417">
    <property type="entry name" value="P-loop_NTPase"/>
</dbReference>
<dbReference type="InterPro" id="IPR003439">
    <property type="entry name" value="ABC_transporter-like_ATP-bd"/>
</dbReference>
<evidence type="ECO:0000259" key="3">
    <source>
        <dbReference type="PROSITE" id="PS50893"/>
    </source>
</evidence>
<accession>A0ABU1IKR1</accession>
<sequence length="308" mass="35252">MTHPDQLVTMKSLCKTYPAFRLGPIDWDIEPGLVYALVGPNGSGKSTLFRMMMQLVQPEEGTLHLFGRRYPEEEVAIKERIGYVPEESLDHGKVNVTHLVSFISQWYPRWNQETYKRLIRELEIPVQSKYHQLSKGEKKRLSLAMALSAEPQLLLLDEPTDGLDFFGQRAFSQEMDRFLQPDENRSVVLATHRAEDIRKLADVLVLIHKGRYIGSYEKDQLTEEWKELWLDALPAQAASLPGVVRVEAGPPVRLITRSFTKTRSILSQQGYIVTQTLAMELSEILQELFLLEQESPASNHTDPIHNQS</sequence>
<dbReference type="CDD" id="cd03230">
    <property type="entry name" value="ABC_DR_subfamily_A"/>
    <property type="match status" value="1"/>
</dbReference>
<dbReference type="PROSITE" id="PS50893">
    <property type="entry name" value="ABC_TRANSPORTER_2"/>
    <property type="match status" value="1"/>
</dbReference>
<comment type="caution">
    <text evidence="4">The sequence shown here is derived from an EMBL/GenBank/DDBJ whole genome shotgun (WGS) entry which is preliminary data.</text>
</comment>
<dbReference type="InterPro" id="IPR017871">
    <property type="entry name" value="ABC_transporter-like_CS"/>
</dbReference>
<dbReference type="SUPFAM" id="SSF52540">
    <property type="entry name" value="P-loop containing nucleoside triphosphate hydrolases"/>
    <property type="match status" value="1"/>
</dbReference>
<evidence type="ECO:0000313" key="5">
    <source>
        <dbReference type="Proteomes" id="UP001185012"/>
    </source>
</evidence>